<dbReference type="PANTHER" id="PTHR10434">
    <property type="entry name" value="1-ACYL-SN-GLYCEROL-3-PHOSPHATE ACYLTRANSFERASE"/>
    <property type="match status" value="1"/>
</dbReference>
<accession>A0A381QAV6</accession>
<proteinExistence type="predicted"/>
<dbReference type="PANTHER" id="PTHR10434:SF40">
    <property type="entry name" value="1-ACYL-SN-GLYCEROL-3-PHOSPHATE ACYLTRANSFERASE"/>
    <property type="match status" value="1"/>
</dbReference>
<keyword evidence="2" id="KW-0012">Acyltransferase</keyword>
<dbReference type="Pfam" id="PF01553">
    <property type="entry name" value="Acyltransferase"/>
    <property type="match status" value="1"/>
</dbReference>
<evidence type="ECO:0000259" key="3">
    <source>
        <dbReference type="SMART" id="SM00563"/>
    </source>
</evidence>
<dbReference type="SUPFAM" id="SSF69593">
    <property type="entry name" value="Glycerol-3-phosphate (1)-acyltransferase"/>
    <property type="match status" value="1"/>
</dbReference>
<dbReference type="AlphaFoldDB" id="A0A381QAV6"/>
<feature type="domain" description="Phospholipid/glycerol acyltransferase" evidence="3">
    <location>
        <begin position="23"/>
        <end position="137"/>
    </location>
</feature>
<organism evidence="4">
    <name type="scientific">marine metagenome</name>
    <dbReference type="NCBI Taxonomy" id="408172"/>
    <lineage>
        <taxon>unclassified sequences</taxon>
        <taxon>metagenomes</taxon>
        <taxon>ecological metagenomes</taxon>
    </lineage>
</organism>
<reference evidence="4" key="1">
    <citation type="submission" date="2018-05" db="EMBL/GenBank/DDBJ databases">
        <authorList>
            <person name="Lanie J.A."/>
            <person name="Ng W.-L."/>
            <person name="Kazmierczak K.M."/>
            <person name="Andrzejewski T.M."/>
            <person name="Davidsen T.M."/>
            <person name="Wayne K.J."/>
            <person name="Tettelin H."/>
            <person name="Glass J.I."/>
            <person name="Rusch D."/>
            <person name="Podicherti R."/>
            <person name="Tsui H.-C.T."/>
            <person name="Winkler M.E."/>
        </authorList>
    </citation>
    <scope>NUCLEOTIDE SEQUENCE</scope>
</reference>
<evidence type="ECO:0000256" key="2">
    <source>
        <dbReference type="ARBA" id="ARBA00023315"/>
    </source>
</evidence>
<dbReference type="InterPro" id="IPR002123">
    <property type="entry name" value="Plipid/glycerol_acylTrfase"/>
</dbReference>
<sequence>MFRKMDGLDWQVIGSENIPEGPFIIASKHQSAWDTIFFTAYFKDASMVLKKILIYIPAYGWLAMKAKMIWLDRKGRATAIRHLINQARSCAKDKRPIVIFPEGTRIKVGLRGEYKAGAFALYKYLGIPCVPVALNSGLFWETKGYKKEKGKVTVKFLKIIEPGYDKKEFFSILENSIETETQKLLRQ</sequence>
<dbReference type="GO" id="GO:0003841">
    <property type="term" value="F:1-acylglycerol-3-phosphate O-acyltransferase activity"/>
    <property type="evidence" value="ECO:0007669"/>
    <property type="project" value="TreeGrafter"/>
</dbReference>
<dbReference type="EMBL" id="UINC01001278">
    <property type="protein sequence ID" value="SUZ76446.1"/>
    <property type="molecule type" value="Genomic_DNA"/>
</dbReference>
<dbReference type="GO" id="GO:0006654">
    <property type="term" value="P:phosphatidic acid biosynthetic process"/>
    <property type="evidence" value="ECO:0007669"/>
    <property type="project" value="TreeGrafter"/>
</dbReference>
<protein>
    <recommendedName>
        <fullName evidence="3">Phospholipid/glycerol acyltransferase domain-containing protein</fullName>
    </recommendedName>
</protein>
<keyword evidence="1" id="KW-0808">Transferase</keyword>
<gene>
    <name evidence="4" type="ORF">METZ01_LOCUS29300</name>
</gene>
<evidence type="ECO:0000313" key="4">
    <source>
        <dbReference type="EMBL" id="SUZ76446.1"/>
    </source>
</evidence>
<name>A0A381QAV6_9ZZZZ</name>
<dbReference type="SMART" id="SM00563">
    <property type="entry name" value="PlsC"/>
    <property type="match status" value="1"/>
</dbReference>
<evidence type="ECO:0000256" key="1">
    <source>
        <dbReference type="ARBA" id="ARBA00022679"/>
    </source>
</evidence>
<dbReference type="CDD" id="cd07989">
    <property type="entry name" value="LPLAT_AGPAT-like"/>
    <property type="match status" value="1"/>
</dbReference>